<dbReference type="GO" id="GO:0140662">
    <property type="term" value="F:ATP-dependent protein folding chaperone"/>
    <property type="evidence" value="ECO:0007669"/>
    <property type="project" value="InterPro"/>
</dbReference>
<dbReference type="Pfam" id="PF00012">
    <property type="entry name" value="HSP70"/>
    <property type="match status" value="1"/>
</dbReference>
<proteinExistence type="predicted"/>
<evidence type="ECO:0000313" key="3">
    <source>
        <dbReference type="EMBL" id="PIA98233.1"/>
    </source>
</evidence>
<name>A0A2G5I135_CERBT</name>
<evidence type="ECO:0000256" key="2">
    <source>
        <dbReference type="ARBA" id="ARBA00022840"/>
    </source>
</evidence>
<sequence length="674" mass="74963">MVKPTPPTSKAAGITLCFNVNSSNDINSHCPGHISEMVSVNSAPPPYSVLNGGANAATVHKLVVGVDFGTTYTGISWVSTEGGHVKILEDVHCVRDWPGPGRDGDFSWKTPSRIAYAKENDNASSNAWGYEVLPRYKSFAWMKLLLDPKQATKYDDPSLGDSEGTGVLSRPAGKSAVDLCADFLAEVGKFAYESLSKRLSVEVLKATPIEFWFTVPAVWSDKAKADTLRAARKAAKQAKLKIHAESQVFLIREPEAAAVATLSSLTQGGSEQQIKANDSIMICDCGGGTVDITTYVITGITPKLAFKELLVGTGGKCGSTYIDREFIKFMEKRFGAAYTNLKWEKRGPASRLMKDFESHKRDFGKSKDAKRFYEMQLYMEDVAESKYYDEDDFMVKIYRDDLKKMFEPVVSKITALLQSQLDAEKAQFGKSTIKTILLVGGFGDSAHLNEVLRKWCQDRGIKLLCPEHPQSAIVRGAALSGLHSIQPTSRRSRLHYGFSVHEAFDPLQHDIRDRFVWEWNQTYRAKNVMRWELCQGDVVDETTNVEWAFYQTIYQNEGARDNRSTVDLYCSGAEEEPRHRSHASIIKLATINLDFSNVDMRNHAYKMVNRRRMCRISCTIRIFFGHRRGVLVFTCIVDGKEIGTTEVNFDGNSNVDAVEGPGGAGGSMAPCAMQ</sequence>
<dbReference type="InterPro" id="IPR013126">
    <property type="entry name" value="Hsp_70_fam"/>
</dbReference>
<keyword evidence="1" id="KW-0547">Nucleotide-binding</keyword>
<evidence type="ECO:0000256" key="1">
    <source>
        <dbReference type="ARBA" id="ARBA00022741"/>
    </source>
</evidence>
<dbReference type="Gene3D" id="3.90.640.10">
    <property type="entry name" value="Actin, Chain A, domain 4"/>
    <property type="match status" value="1"/>
</dbReference>
<evidence type="ECO:0000313" key="4">
    <source>
        <dbReference type="Proteomes" id="UP000230605"/>
    </source>
</evidence>
<reference evidence="3 4" key="1">
    <citation type="submission" date="2015-10" db="EMBL/GenBank/DDBJ databases">
        <title>The cercosporin biosynthetic gene cluster was horizontally transferred to several fungal lineages and shown to be expanded in Cercospora beticola based on microsynteny with recipient genomes.</title>
        <authorList>
            <person name="De Jonge R."/>
            <person name="Ebert M.K."/>
            <person name="Suttle J.C."/>
            <person name="Jurick Ii W.M."/>
            <person name="Secor G.A."/>
            <person name="Thomma B.P."/>
            <person name="Van De Peer Y."/>
            <person name="Bolton M.D."/>
        </authorList>
    </citation>
    <scope>NUCLEOTIDE SEQUENCE [LARGE SCALE GENOMIC DNA]</scope>
    <source>
        <strain evidence="3 4">09-40</strain>
    </source>
</reference>
<comment type="caution">
    <text evidence="3">The sequence shown here is derived from an EMBL/GenBank/DDBJ whole genome shotgun (WGS) entry which is preliminary data.</text>
</comment>
<dbReference type="PANTHER" id="PTHR14187:SF81">
    <property type="entry name" value="HSP70 FAMILY PROTEIN (AFU_ORTHOLOGUE AFUA_4G14040)"/>
    <property type="match status" value="1"/>
</dbReference>
<dbReference type="CDD" id="cd10170">
    <property type="entry name" value="ASKHA_NBD_HSP70"/>
    <property type="match status" value="1"/>
</dbReference>
<organism evidence="3 4">
    <name type="scientific">Cercospora beticola</name>
    <name type="common">Sugarbeet leaf spot fungus</name>
    <dbReference type="NCBI Taxonomy" id="122368"/>
    <lineage>
        <taxon>Eukaryota</taxon>
        <taxon>Fungi</taxon>
        <taxon>Dikarya</taxon>
        <taxon>Ascomycota</taxon>
        <taxon>Pezizomycotina</taxon>
        <taxon>Dothideomycetes</taxon>
        <taxon>Dothideomycetidae</taxon>
        <taxon>Mycosphaerellales</taxon>
        <taxon>Mycosphaerellaceae</taxon>
        <taxon>Cercospora</taxon>
    </lineage>
</organism>
<accession>A0A2G5I135</accession>
<dbReference type="PANTHER" id="PTHR14187">
    <property type="entry name" value="ALPHA KINASE/ELONGATION FACTOR 2 KINASE"/>
    <property type="match status" value="1"/>
</dbReference>
<dbReference type="AlphaFoldDB" id="A0A2G5I135"/>
<dbReference type="Gene3D" id="3.30.420.40">
    <property type="match status" value="2"/>
</dbReference>
<gene>
    <name evidence="3" type="ORF">CB0940_05460</name>
</gene>
<keyword evidence="2" id="KW-0067">ATP-binding</keyword>
<protein>
    <recommendedName>
        <fullName evidence="5">Heat shock 70 kDa protein 12A</fullName>
    </recommendedName>
</protein>
<dbReference type="GO" id="GO:0005524">
    <property type="term" value="F:ATP binding"/>
    <property type="evidence" value="ECO:0007669"/>
    <property type="project" value="UniProtKB-KW"/>
</dbReference>
<evidence type="ECO:0008006" key="5">
    <source>
        <dbReference type="Google" id="ProtNLM"/>
    </source>
</evidence>
<dbReference type="SUPFAM" id="SSF53067">
    <property type="entry name" value="Actin-like ATPase domain"/>
    <property type="match status" value="2"/>
</dbReference>
<dbReference type="Proteomes" id="UP000230605">
    <property type="component" value="Chromosome 2"/>
</dbReference>
<dbReference type="EMBL" id="LKMD01000102">
    <property type="protein sequence ID" value="PIA98233.1"/>
    <property type="molecule type" value="Genomic_DNA"/>
</dbReference>
<dbReference type="OrthoDB" id="2963168at2759"/>
<dbReference type="InterPro" id="IPR043129">
    <property type="entry name" value="ATPase_NBD"/>
</dbReference>